<evidence type="ECO:0000313" key="3">
    <source>
        <dbReference type="Proteomes" id="UP000295645"/>
    </source>
</evidence>
<dbReference type="Proteomes" id="UP000295645">
    <property type="component" value="Unassembled WGS sequence"/>
</dbReference>
<feature type="chain" id="PRO_5020516862" evidence="1">
    <location>
        <begin position="32"/>
        <end position="508"/>
    </location>
</feature>
<dbReference type="EMBL" id="SMCS01000002">
    <property type="protein sequence ID" value="TCV95699.1"/>
    <property type="molecule type" value="Genomic_DNA"/>
</dbReference>
<dbReference type="AlphaFoldDB" id="A0A4V2W4F6"/>
<proteinExistence type="predicted"/>
<protein>
    <submittedName>
        <fullName evidence="2">V8-like Glu-specific endopeptidase</fullName>
    </submittedName>
</protein>
<dbReference type="RefSeq" id="WP_165973507.1">
    <property type="nucleotide sequence ID" value="NZ_SMCS01000002.1"/>
</dbReference>
<sequence length="508" mass="54983">MIQLSKQKQRIQIAVASLAALAILGTLPARATDDPHITQLAATSNAPLLLSTAPGAERFRPVGKLMAASHCTATLIAGEGPVDPQRPALILTAGHCAAHDLGDNNAIVDAPADSAWRYTPAYFIDTQPAHTSFAVERVLYATMKSIDLAVMQLDATYGDLAAVGIAPMRLEPTATTIATPIELTHVPIIGVPDEERYLRHSLCTANEARRLFEDRHPWFWTSAVPNDCEGVAGGTSGSPVVLRDRASVIGVLNTTVDESNGCGSGRPCELVEGEGMPREGSSYFIPIDSIARAFTTDGIFDVDLLDPGSGIALTRTGHWSTRELVADAEGNMHPAIWNLQASTQFDELRYKVGFAQTLDCAITEGYSAALRTTDQPLINLPTPTREGIYGMCIVGRTNGDSDWQKPEYASVKLRQIDETPPTLTPLIAVLRETEEKWDVYGATQPSEVSSVQIKFGPRATTDCDVDEGYHYADAHWETLSRARAPWRFCARGADLAGNPSPVTWRDFE</sequence>
<reference evidence="2 3" key="1">
    <citation type="submission" date="2019-03" db="EMBL/GenBank/DDBJ databases">
        <title>Above-ground endophytic microbial communities from plants in different locations in the United States.</title>
        <authorList>
            <person name="Frank C."/>
        </authorList>
    </citation>
    <scope>NUCLEOTIDE SEQUENCE [LARGE SCALE GENOMIC DNA]</scope>
    <source>
        <strain evidence="2 3">LP_13_YM</strain>
    </source>
</reference>
<name>A0A4V2W4F6_9GAMM</name>
<comment type="caution">
    <text evidence="2">The sequence shown here is derived from an EMBL/GenBank/DDBJ whole genome shotgun (WGS) entry which is preliminary data.</text>
</comment>
<evidence type="ECO:0000256" key="1">
    <source>
        <dbReference type="SAM" id="SignalP"/>
    </source>
</evidence>
<dbReference type="PROSITE" id="PS00134">
    <property type="entry name" value="TRYPSIN_HIS"/>
    <property type="match status" value="1"/>
</dbReference>
<feature type="signal peptide" evidence="1">
    <location>
        <begin position="1"/>
        <end position="31"/>
    </location>
</feature>
<accession>A0A4V2W4F6</accession>
<dbReference type="InterPro" id="IPR009003">
    <property type="entry name" value="Peptidase_S1_PA"/>
</dbReference>
<keyword evidence="1" id="KW-0732">Signal</keyword>
<dbReference type="Pfam" id="PF13365">
    <property type="entry name" value="Trypsin_2"/>
    <property type="match status" value="1"/>
</dbReference>
<dbReference type="GO" id="GO:0006508">
    <property type="term" value="P:proteolysis"/>
    <property type="evidence" value="ECO:0007669"/>
    <property type="project" value="InterPro"/>
</dbReference>
<evidence type="ECO:0000313" key="2">
    <source>
        <dbReference type="EMBL" id="TCV95699.1"/>
    </source>
</evidence>
<gene>
    <name evidence="2" type="ORF">EC912_10242</name>
</gene>
<dbReference type="InterPro" id="IPR018114">
    <property type="entry name" value="TRYPSIN_HIS"/>
</dbReference>
<dbReference type="GO" id="GO:0004252">
    <property type="term" value="F:serine-type endopeptidase activity"/>
    <property type="evidence" value="ECO:0007669"/>
    <property type="project" value="InterPro"/>
</dbReference>
<organism evidence="2 3">
    <name type="scientific">Luteibacter rhizovicinus</name>
    <dbReference type="NCBI Taxonomy" id="242606"/>
    <lineage>
        <taxon>Bacteria</taxon>
        <taxon>Pseudomonadati</taxon>
        <taxon>Pseudomonadota</taxon>
        <taxon>Gammaproteobacteria</taxon>
        <taxon>Lysobacterales</taxon>
        <taxon>Rhodanobacteraceae</taxon>
        <taxon>Luteibacter</taxon>
    </lineage>
</organism>
<keyword evidence="3" id="KW-1185">Reference proteome</keyword>
<dbReference type="SUPFAM" id="SSF50494">
    <property type="entry name" value="Trypsin-like serine proteases"/>
    <property type="match status" value="1"/>
</dbReference>